<dbReference type="SUPFAM" id="SSF46785">
    <property type="entry name" value="Winged helix' DNA-binding domain"/>
    <property type="match status" value="1"/>
</dbReference>
<keyword evidence="4" id="KW-1185">Reference proteome</keyword>
<dbReference type="PANTHER" id="PTHR33164">
    <property type="entry name" value="TRANSCRIPTIONAL REGULATOR, MARR FAMILY"/>
    <property type="match status" value="1"/>
</dbReference>
<dbReference type="RefSeq" id="WP_132692814.1">
    <property type="nucleotide sequence ID" value="NZ_SKBU01000038.1"/>
</dbReference>
<gene>
    <name evidence="3" type="ORF">E0L93_14605</name>
</gene>
<protein>
    <submittedName>
        <fullName evidence="3">MarR family transcriptional regulator</fullName>
    </submittedName>
</protein>
<dbReference type="EMBL" id="SKBU01000038">
    <property type="protein sequence ID" value="TCJ13646.1"/>
    <property type="molecule type" value="Genomic_DNA"/>
</dbReference>
<feature type="domain" description="HTH marR-type" evidence="2">
    <location>
        <begin position="17"/>
        <end position="146"/>
    </location>
</feature>
<dbReference type="InterPro" id="IPR039422">
    <property type="entry name" value="MarR/SlyA-like"/>
</dbReference>
<dbReference type="InterPro" id="IPR036390">
    <property type="entry name" value="WH_DNA-bd_sf"/>
</dbReference>
<organism evidence="3 4">
    <name type="scientific">Rubrobacter taiwanensis</name>
    <dbReference type="NCBI Taxonomy" id="185139"/>
    <lineage>
        <taxon>Bacteria</taxon>
        <taxon>Bacillati</taxon>
        <taxon>Actinomycetota</taxon>
        <taxon>Rubrobacteria</taxon>
        <taxon>Rubrobacterales</taxon>
        <taxon>Rubrobacteraceae</taxon>
        <taxon>Rubrobacter</taxon>
    </lineage>
</organism>
<dbReference type="Gene3D" id="1.10.10.10">
    <property type="entry name" value="Winged helix-like DNA-binding domain superfamily/Winged helix DNA-binding domain"/>
    <property type="match status" value="1"/>
</dbReference>
<evidence type="ECO:0000259" key="2">
    <source>
        <dbReference type="PROSITE" id="PS50995"/>
    </source>
</evidence>
<dbReference type="InterPro" id="IPR000835">
    <property type="entry name" value="HTH_MarR-typ"/>
</dbReference>
<dbReference type="PROSITE" id="PS50995">
    <property type="entry name" value="HTH_MARR_2"/>
    <property type="match status" value="1"/>
</dbReference>
<evidence type="ECO:0000313" key="4">
    <source>
        <dbReference type="Proteomes" id="UP000295244"/>
    </source>
</evidence>
<evidence type="ECO:0000313" key="3">
    <source>
        <dbReference type="EMBL" id="TCJ13646.1"/>
    </source>
</evidence>
<comment type="caution">
    <text evidence="3">The sequence shown here is derived from an EMBL/GenBank/DDBJ whole genome shotgun (WGS) entry which is preliminary data.</text>
</comment>
<reference evidence="3 4" key="1">
    <citation type="submission" date="2019-03" db="EMBL/GenBank/DDBJ databases">
        <title>Whole genome sequence of a novel Rubrobacter taiwanensis strain, isolated from Yellowstone National Park.</title>
        <authorList>
            <person name="Freed S."/>
            <person name="Ramaley R.F."/>
            <person name="Kyndt J.A."/>
        </authorList>
    </citation>
    <scope>NUCLEOTIDE SEQUENCE [LARGE SCALE GENOMIC DNA]</scope>
    <source>
        <strain evidence="3 4">Yellowstone</strain>
    </source>
</reference>
<dbReference type="InterPro" id="IPR036388">
    <property type="entry name" value="WH-like_DNA-bd_sf"/>
</dbReference>
<dbReference type="Pfam" id="PF01047">
    <property type="entry name" value="MarR"/>
    <property type="match status" value="1"/>
</dbReference>
<keyword evidence="1" id="KW-0175">Coiled coil</keyword>
<dbReference type="GO" id="GO:0006950">
    <property type="term" value="P:response to stress"/>
    <property type="evidence" value="ECO:0007669"/>
    <property type="project" value="TreeGrafter"/>
</dbReference>
<name>A0A4R1B9P6_9ACTN</name>
<sequence>MTRGEKLAEKFEGFSPFHPLLAPLGLATRRFLRLFERESGFSAPKWFILAVLEREDGLSQGEVSQLFELDPSRVTRIGQALESDGFIRRDRCEADNRVVRMYLTDKGREHLERLPAFREGIHRRIREALGEAEQAELKRMLEALAEAMKR</sequence>
<accession>A0A4R1B9P6</accession>
<dbReference type="GO" id="GO:0003700">
    <property type="term" value="F:DNA-binding transcription factor activity"/>
    <property type="evidence" value="ECO:0007669"/>
    <property type="project" value="InterPro"/>
</dbReference>
<dbReference type="PANTHER" id="PTHR33164:SF43">
    <property type="entry name" value="HTH-TYPE TRANSCRIPTIONAL REPRESSOR YETL"/>
    <property type="match status" value="1"/>
</dbReference>
<dbReference type="OrthoDB" id="3821431at2"/>
<dbReference type="Proteomes" id="UP000295244">
    <property type="component" value="Unassembled WGS sequence"/>
</dbReference>
<dbReference type="SMART" id="SM00347">
    <property type="entry name" value="HTH_MARR"/>
    <property type="match status" value="1"/>
</dbReference>
<feature type="coiled-coil region" evidence="1">
    <location>
        <begin position="118"/>
        <end position="150"/>
    </location>
</feature>
<dbReference type="PRINTS" id="PR00598">
    <property type="entry name" value="HTHMARR"/>
</dbReference>
<dbReference type="AlphaFoldDB" id="A0A4R1B9P6"/>
<proteinExistence type="predicted"/>
<evidence type="ECO:0000256" key="1">
    <source>
        <dbReference type="SAM" id="Coils"/>
    </source>
</evidence>